<dbReference type="InterPro" id="IPR001283">
    <property type="entry name" value="CRISP-related"/>
</dbReference>
<feature type="compositionally biased region" description="Polar residues" evidence="1">
    <location>
        <begin position="136"/>
        <end position="155"/>
    </location>
</feature>
<organism evidence="4 5">
    <name type="scientific">Diutina rugosa</name>
    <name type="common">Yeast</name>
    <name type="synonym">Candida rugosa</name>
    <dbReference type="NCBI Taxonomy" id="5481"/>
    <lineage>
        <taxon>Eukaryota</taxon>
        <taxon>Fungi</taxon>
        <taxon>Dikarya</taxon>
        <taxon>Ascomycota</taxon>
        <taxon>Saccharomycotina</taxon>
        <taxon>Pichiomycetes</taxon>
        <taxon>Debaryomycetaceae</taxon>
        <taxon>Diutina</taxon>
    </lineage>
</organism>
<reference evidence="4 5" key="1">
    <citation type="submission" date="2019-07" db="EMBL/GenBank/DDBJ databases">
        <title>Genome assembly of two rare yeast pathogens: Diutina rugosa and Trichomonascus ciferrii.</title>
        <authorList>
            <person name="Mixao V."/>
            <person name="Saus E."/>
            <person name="Hansen A."/>
            <person name="Lass-Flor C."/>
            <person name="Gabaldon T."/>
        </authorList>
    </citation>
    <scope>NUCLEOTIDE SEQUENCE [LARGE SCALE GENOMIC DNA]</scope>
    <source>
        <strain evidence="4 5">CBS 613</strain>
    </source>
</reference>
<dbReference type="VEuPathDB" id="FungiDB:DIURU_003321"/>
<feature type="compositionally biased region" description="Low complexity" evidence="1">
    <location>
        <begin position="198"/>
        <end position="274"/>
    </location>
</feature>
<dbReference type="AlphaFoldDB" id="A0A642UKQ9"/>
<feature type="compositionally biased region" description="Low complexity" evidence="1">
    <location>
        <begin position="54"/>
        <end position="84"/>
    </location>
</feature>
<dbReference type="OMA" id="TICEYGD"/>
<dbReference type="CDD" id="cd05384">
    <property type="entry name" value="CAP_PRY1-like"/>
    <property type="match status" value="1"/>
</dbReference>
<dbReference type="PROSITE" id="PS01009">
    <property type="entry name" value="CRISP_1"/>
    <property type="match status" value="1"/>
</dbReference>
<evidence type="ECO:0000259" key="3">
    <source>
        <dbReference type="SMART" id="SM00198"/>
    </source>
</evidence>
<feature type="region of interest" description="Disordered" evidence="1">
    <location>
        <begin position="42"/>
        <end position="84"/>
    </location>
</feature>
<proteinExistence type="predicted"/>
<keyword evidence="5" id="KW-1185">Reference proteome</keyword>
<evidence type="ECO:0000313" key="5">
    <source>
        <dbReference type="Proteomes" id="UP000449547"/>
    </source>
</evidence>
<dbReference type="EMBL" id="SWFT01000105">
    <property type="protein sequence ID" value="KAA8900951.1"/>
    <property type="molecule type" value="Genomic_DNA"/>
</dbReference>
<feature type="chain" id="PRO_5024786792" description="SCP domain-containing protein" evidence="2">
    <location>
        <begin position="17"/>
        <end position="434"/>
    </location>
</feature>
<feature type="compositionally biased region" description="Low complexity" evidence="1">
    <location>
        <begin position="98"/>
        <end position="131"/>
    </location>
</feature>
<dbReference type="Pfam" id="PF00188">
    <property type="entry name" value="CAP"/>
    <property type="match status" value="1"/>
</dbReference>
<evidence type="ECO:0000256" key="2">
    <source>
        <dbReference type="SAM" id="SignalP"/>
    </source>
</evidence>
<dbReference type="SUPFAM" id="SSF55797">
    <property type="entry name" value="PR-1-like"/>
    <property type="match status" value="1"/>
</dbReference>
<gene>
    <name evidence="4" type="ORF">DIURU_003321</name>
</gene>
<accession>A0A642UKQ9</accession>
<dbReference type="PRINTS" id="PR00837">
    <property type="entry name" value="V5TPXLIKE"/>
</dbReference>
<feature type="domain" description="SCP" evidence="3">
    <location>
        <begin position="277"/>
        <end position="408"/>
    </location>
</feature>
<dbReference type="InterPro" id="IPR018244">
    <property type="entry name" value="Allrgn_V5/Tpx1_CS"/>
</dbReference>
<dbReference type="InterPro" id="IPR014044">
    <property type="entry name" value="CAP_dom"/>
</dbReference>
<dbReference type="InterPro" id="IPR035940">
    <property type="entry name" value="CAP_sf"/>
</dbReference>
<feature type="compositionally biased region" description="Low complexity" evidence="1">
    <location>
        <begin position="157"/>
        <end position="177"/>
    </location>
</feature>
<dbReference type="RefSeq" id="XP_034011574.1">
    <property type="nucleotide sequence ID" value="XM_034156071.1"/>
</dbReference>
<dbReference type="SMART" id="SM00198">
    <property type="entry name" value="SCP"/>
    <property type="match status" value="1"/>
</dbReference>
<feature type="compositionally biased region" description="Polar residues" evidence="1">
    <location>
        <begin position="182"/>
        <end position="197"/>
    </location>
</feature>
<feature type="compositionally biased region" description="Polar residues" evidence="1">
    <location>
        <begin position="42"/>
        <end position="53"/>
    </location>
</feature>
<feature type="region of interest" description="Disordered" evidence="1">
    <location>
        <begin position="98"/>
        <end position="274"/>
    </location>
</feature>
<dbReference type="PANTHER" id="PTHR10334">
    <property type="entry name" value="CYSTEINE-RICH SECRETORY PROTEIN-RELATED"/>
    <property type="match status" value="1"/>
</dbReference>
<dbReference type="Gene3D" id="3.40.33.10">
    <property type="entry name" value="CAP"/>
    <property type="match status" value="1"/>
</dbReference>
<feature type="signal peptide" evidence="2">
    <location>
        <begin position="1"/>
        <end position="16"/>
    </location>
</feature>
<evidence type="ECO:0000313" key="4">
    <source>
        <dbReference type="EMBL" id="KAA8900951.1"/>
    </source>
</evidence>
<dbReference type="GeneID" id="54781972"/>
<protein>
    <recommendedName>
        <fullName evidence="3">SCP domain-containing protein</fullName>
    </recommendedName>
</protein>
<dbReference type="GO" id="GO:0005576">
    <property type="term" value="C:extracellular region"/>
    <property type="evidence" value="ECO:0007669"/>
    <property type="project" value="InterPro"/>
</dbReference>
<evidence type="ECO:0000256" key="1">
    <source>
        <dbReference type="SAM" id="MobiDB-lite"/>
    </source>
</evidence>
<dbReference type="Proteomes" id="UP000449547">
    <property type="component" value="Unassembled WGS sequence"/>
</dbReference>
<keyword evidence="2" id="KW-0732">Signal</keyword>
<name>A0A642UKQ9_DIURU</name>
<comment type="caution">
    <text evidence="4">The sequence shown here is derived from an EMBL/GenBank/DDBJ whole genome shotgun (WGS) entry which is preliminary data.</text>
</comment>
<sequence length="434" mass="45004">MLTFPVLLSLLASIEALQVTVTVQPSVKTVYETSTTTLRQVLSQAPPDVSQSLSANPTAADSSSSDTVPTDSAQPSLEASPSLPLSDASSIIEALTSSLSSSSSDAGAANAVSGTSTESTSEAPSNPSSSVIDSALPSSQSSLNVDENSSTNIDTIVSPSSTDDAAAPTASTAEVESPTVPSPESTQAPEETSSSILTEPTTSSTVEPVPTTSSTVEPVPEPTTSSTAAPQPTTTSTAAPQPTTTSTVEPQPTTSSTVAPEPTPTTSSQSPQPTLGEFEQQILDTHNQKRALHGVGSLVWDASYAEYALNYANSVVDCNNMQLIHSKGPYGENLAAGYVGGVDPVDAWYDEIKLYDFNNPGYTKGTGHFTQVVWKSTKRLGCAKIMCNNEWRQYTICEYGDGTDNVIGTGNVVGIDPATGKSYFEENVLPPLSS</sequence>
<dbReference type="OrthoDB" id="337038at2759"/>